<dbReference type="PANTHER" id="PTHR34406">
    <property type="entry name" value="PROTEIN YCEI"/>
    <property type="match status" value="1"/>
</dbReference>
<protein>
    <submittedName>
        <fullName evidence="2">Polyisoprenoid-binding protein</fullName>
    </submittedName>
</protein>
<dbReference type="Proteomes" id="UP000253940">
    <property type="component" value="Chromosome"/>
</dbReference>
<dbReference type="InterPro" id="IPR007372">
    <property type="entry name" value="Lipid/polyisoprenoid-bd_YceI"/>
</dbReference>
<dbReference type="Pfam" id="PF04264">
    <property type="entry name" value="YceI"/>
    <property type="match status" value="1"/>
</dbReference>
<dbReference type="SUPFAM" id="SSF101874">
    <property type="entry name" value="YceI-like"/>
    <property type="match status" value="1"/>
</dbReference>
<dbReference type="OrthoDB" id="9811006at2"/>
<keyword evidence="3" id="KW-1185">Reference proteome</keyword>
<proteinExistence type="predicted"/>
<dbReference type="SMART" id="SM00867">
    <property type="entry name" value="YceI"/>
    <property type="match status" value="1"/>
</dbReference>
<gene>
    <name evidence="2" type="ORF">HYN46_07830</name>
</gene>
<dbReference type="PANTHER" id="PTHR34406:SF1">
    <property type="entry name" value="PROTEIN YCEI"/>
    <property type="match status" value="1"/>
</dbReference>
<dbReference type="InterPro" id="IPR036761">
    <property type="entry name" value="TTHA0802/YceI-like_sf"/>
</dbReference>
<feature type="domain" description="Lipid/polyisoprenoid-binding YceI-like" evidence="1">
    <location>
        <begin position="58"/>
        <end position="220"/>
    </location>
</feature>
<organism evidence="2 3">
    <name type="scientific">Aquirhabdus parva</name>
    <dbReference type="NCBI Taxonomy" id="2283318"/>
    <lineage>
        <taxon>Bacteria</taxon>
        <taxon>Pseudomonadati</taxon>
        <taxon>Pseudomonadota</taxon>
        <taxon>Gammaproteobacteria</taxon>
        <taxon>Moraxellales</taxon>
        <taxon>Moraxellaceae</taxon>
        <taxon>Aquirhabdus</taxon>
    </lineage>
</organism>
<reference evidence="2 3" key="1">
    <citation type="submission" date="2018-07" db="EMBL/GenBank/DDBJ databases">
        <title>Genome sequencing of Moraxellaceae gen. HYN0046.</title>
        <authorList>
            <person name="Kim M."/>
            <person name="Yi H."/>
        </authorList>
    </citation>
    <scope>NUCLEOTIDE SEQUENCE [LARGE SCALE GENOMIC DNA]</scope>
    <source>
        <strain evidence="2 3">HYN0046</strain>
    </source>
</reference>
<dbReference type="Gene3D" id="2.40.128.110">
    <property type="entry name" value="Lipid/polyisoprenoid-binding, YceI-like"/>
    <property type="match status" value="1"/>
</dbReference>
<dbReference type="EMBL" id="CP031222">
    <property type="protein sequence ID" value="AXI02750.1"/>
    <property type="molecule type" value="Genomic_DNA"/>
</dbReference>
<evidence type="ECO:0000259" key="1">
    <source>
        <dbReference type="SMART" id="SM00867"/>
    </source>
</evidence>
<sequence length="235" mass="26090">MMAPCFNQCFQKRIVINVKKTERRIMKNFKKIFSKRLTLKMSFIALFMLSPVLAFAADWQIDTSKTLIRFATAGIMKVDGGFDRLDGQIKGDAFDPTHMETTISVQANSISTGSGMRDDILKGSSFFNVEKYPVIRFKSTLVTLIDPAHALVRGDLTMIGVTKSIEFTMALEKPKFDATSKIVTINTKANLTVNRNDWGMDSYSAMVDKNISVHVESALVSSNVSPVTLSKIAAQ</sequence>
<dbReference type="KEGG" id="mbah:HYN46_07830"/>
<evidence type="ECO:0000313" key="2">
    <source>
        <dbReference type="EMBL" id="AXI02750.1"/>
    </source>
</evidence>
<dbReference type="AlphaFoldDB" id="A0A345P641"/>
<accession>A0A345P641</accession>
<evidence type="ECO:0000313" key="3">
    <source>
        <dbReference type="Proteomes" id="UP000253940"/>
    </source>
</evidence>
<name>A0A345P641_9GAMM</name>